<protein>
    <submittedName>
        <fullName evidence="9">Membrane protein</fullName>
    </submittedName>
</protein>
<feature type="transmembrane region" description="Helical" evidence="6">
    <location>
        <begin position="211"/>
        <end position="229"/>
    </location>
</feature>
<feature type="transmembrane region" description="Helical" evidence="6">
    <location>
        <begin position="306"/>
        <end position="324"/>
    </location>
</feature>
<evidence type="ECO:0000256" key="4">
    <source>
        <dbReference type="ARBA" id="ARBA00023136"/>
    </source>
</evidence>
<sequence length="420" mass="44492">MSSAPLLSPALSTSYAQRVAFVAEIAGRLHTYGTTAQRLEASLVALSQQLGLDCEPWSNPTGIILSFSDPAKAIGSSDITRVIRLAPGENDLYKLSVADNVAQAVASGRMSISQGHTTLRRLDRELDRRSKMMRVFGFGMAAGGVAGLWKLPWLDVATAATVGLLIGLLTQYTDHRAATREASEALAALLAGFVATLVATLIGPINLNTVIIASVVVLLPGMSLTNAVNELSSQHWVSGTARLAGALTVVFKLTVGALIAVSLCKLIGLKPQIYVAQPQPQWVEWVALLTTAYGFAVLFKARFRDYPWVMAAAMAGYVIARYAGKLSGNAAEGVFLSAMVLTAAGNLFGRLMPKPGALIRLPGIIMLVPGSTSMRGFMDVVEHQSIHVGQDELLGVTNVVMALVAGLLFGNLLIPTRKNL</sequence>
<proteinExistence type="inferred from homology"/>
<feature type="transmembrane region" description="Helical" evidence="6">
    <location>
        <begin position="282"/>
        <end position="299"/>
    </location>
</feature>
<comment type="similarity">
    <text evidence="5">Belongs to the ThrE exporter (TC 2.A.79) family.</text>
</comment>
<evidence type="ECO:0000256" key="2">
    <source>
        <dbReference type="ARBA" id="ARBA00022692"/>
    </source>
</evidence>
<feature type="transmembrane region" description="Helical" evidence="6">
    <location>
        <begin position="132"/>
        <end position="150"/>
    </location>
</feature>
<feature type="transmembrane region" description="Helical" evidence="6">
    <location>
        <begin position="330"/>
        <end position="349"/>
    </location>
</feature>
<feature type="transmembrane region" description="Helical" evidence="6">
    <location>
        <begin position="361"/>
        <end position="378"/>
    </location>
</feature>
<feature type="transmembrane region" description="Helical" evidence="6">
    <location>
        <begin position="156"/>
        <end position="173"/>
    </location>
</feature>
<keyword evidence="2 6" id="KW-0812">Transmembrane</keyword>
<dbReference type="PATRIC" id="fig|155920.8.peg.964"/>
<evidence type="ECO:0000256" key="3">
    <source>
        <dbReference type="ARBA" id="ARBA00022989"/>
    </source>
</evidence>
<dbReference type="GO" id="GO:0022857">
    <property type="term" value="F:transmembrane transporter activity"/>
    <property type="evidence" value="ECO:0007669"/>
    <property type="project" value="InterPro"/>
</dbReference>
<dbReference type="InterPro" id="IPR051361">
    <property type="entry name" value="ThrE/Ser_Exporter"/>
</dbReference>
<gene>
    <name evidence="9" type="ORF">D934_04000</name>
</gene>
<dbReference type="InterPro" id="IPR024528">
    <property type="entry name" value="ThrE_2"/>
</dbReference>
<comment type="subcellular location">
    <subcellularLocation>
        <location evidence="1">Membrane</location>
        <topology evidence="1">Multi-pass membrane protein</topology>
    </subcellularLocation>
</comment>
<feature type="transmembrane region" description="Helical" evidence="6">
    <location>
        <begin position="185"/>
        <end position="205"/>
    </location>
</feature>
<keyword evidence="4 6" id="KW-0472">Membrane</keyword>
<dbReference type="PANTHER" id="PTHR31082">
    <property type="entry name" value="PHEROMONE-REGULATED MEMBRANE PROTEIN 10"/>
    <property type="match status" value="1"/>
</dbReference>
<evidence type="ECO:0000313" key="10">
    <source>
        <dbReference type="Proteomes" id="UP000027215"/>
    </source>
</evidence>
<dbReference type="AlphaFoldDB" id="A0A060H264"/>
<feature type="transmembrane region" description="Helical" evidence="6">
    <location>
        <begin position="241"/>
        <end position="262"/>
    </location>
</feature>
<dbReference type="RefSeq" id="WP_024748855.1">
    <property type="nucleotide sequence ID" value="NZ_CP006696.1"/>
</dbReference>
<dbReference type="InterPro" id="IPR010619">
    <property type="entry name" value="ThrE-like_N"/>
</dbReference>
<evidence type="ECO:0000259" key="7">
    <source>
        <dbReference type="Pfam" id="PF06738"/>
    </source>
</evidence>
<accession>A0A060H264</accession>
<evidence type="ECO:0000256" key="1">
    <source>
        <dbReference type="ARBA" id="ARBA00004141"/>
    </source>
</evidence>
<dbReference type="Pfam" id="PF06738">
    <property type="entry name" value="ThrE"/>
    <property type="match status" value="1"/>
</dbReference>
<keyword evidence="3 6" id="KW-1133">Transmembrane helix</keyword>
<dbReference type="EMBL" id="CP006696">
    <property type="protein sequence ID" value="AIC09653.1"/>
    <property type="molecule type" value="Genomic_DNA"/>
</dbReference>
<reference evidence="9 10" key="1">
    <citation type="submission" date="2013-08" db="EMBL/GenBank/DDBJ databases">
        <authorList>
            <person name="Stouthamer R."/>
            <person name="Nunney L."/>
        </authorList>
    </citation>
    <scope>NUCLEOTIDE SEQUENCE [LARGE SCALE GENOMIC DNA]</scope>
    <source>
        <strain evidence="10">ann-1</strain>
    </source>
</reference>
<feature type="domain" description="Threonine/serine exporter-like N-terminal" evidence="7">
    <location>
        <begin position="21"/>
        <end position="263"/>
    </location>
</feature>
<dbReference type="GO" id="GO:0016020">
    <property type="term" value="C:membrane"/>
    <property type="evidence" value="ECO:0007669"/>
    <property type="project" value="UniProtKB-SubCell"/>
</dbReference>
<feature type="transmembrane region" description="Helical" evidence="6">
    <location>
        <begin position="393"/>
        <end position="414"/>
    </location>
</feature>
<evidence type="ECO:0000313" key="9">
    <source>
        <dbReference type="EMBL" id="AIC09653.1"/>
    </source>
</evidence>
<name>A0A060H264_XYLFS</name>
<dbReference type="PANTHER" id="PTHR31082:SF4">
    <property type="entry name" value="PHEROMONE-REGULATED MEMBRANE PROTEIN 10"/>
    <property type="match status" value="1"/>
</dbReference>
<evidence type="ECO:0000256" key="6">
    <source>
        <dbReference type="SAM" id="Phobius"/>
    </source>
</evidence>
<evidence type="ECO:0000259" key="8">
    <source>
        <dbReference type="Pfam" id="PF12821"/>
    </source>
</evidence>
<organism evidence="9 10">
    <name type="scientific">Xylella fastidiosa subsp. sandyi Ann-1</name>
    <dbReference type="NCBI Taxonomy" id="155920"/>
    <lineage>
        <taxon>Bacteria</taxon>
        <taxon>Pseudomonadati</taxon>
        <taxon>Pseudomonadota</taxon>
        <taxon>Gammaproteobacteria</taxon>
        <taxon>Lysobacterales</taxon>
        <taxon>Lysobacteraceae</taxon>
        <taxon>Xylella</taxon>
    </lineage>
</organism>
<dbReference type="HOGENOM" id="CLU_036601_0_0_6"/>
<dbReference type="Pfam" id="PF12821">
    <property type="entry name" value="ThrE_2"/>
    <property type="match status" value="1"/>
</dbReference>
<evidence type="ECO:0000256" key="5">
    <source>
        <dbReference type="ARBA" id="ARBA00034125"/>
    </source>
</evidence>
<dbReference type="KEGG" id="xfs:D934_04000"/>
<feature type="domain" description="Threonine/Serine exporter ThrE" evidence="8">
    <location>
        <begin position="290"/>
        <end position="410"/>
    </location>
</feature>
<dbReference type="Proteomes" id="UP000027215">
    <property type="component" value="Chromosome"/>
</dbReference>